<dbReference type="PANTHER" id="PTHR24421:SF60">
    <property type="entry name" value="SENSOR HISTIDINE KINASE COMP"/>
    <property type="match status" value="1"/>
</dbReference>
<evidence type="ECO:0000256" key="6">
    <source>
        <dbReference type="SAM" id="Phobius"/>
    </source>
</evidence>
<dbReference type="SMART" id="SM00387">
    <property type="entry name" value="HATPase_c"/>
    <property type="match status" value="1"/>
</dbReference>
<evidence type="ECO:0000313" key="8">
    <source>
        <dbReference type="EMBL" id="KEF39616.1"/>
    </source>
</evidence>
<keyword evidence="6" id="KW-0812">Transmembrane</keyword>
<gene>
    <name evidence="8" type="ORF">M670_01393</name>
</gene>
<name>A0A072NQA8_SCHAZ</name>
<comment type="caution">
    <text evidence="8">The sequence shown here is derived from an EMBL/GenBank/DDBJ whole genome shotgun (WGS) entry which is preliminary data.</text>
</comment>
<evidence type="ECO:0000256" key="4">
    <source>
        <dbReference type="ARBA" id="ARBA00022840"/>
    </source>
</evidence>
<proteinExistence type="predicted"/>
<dbReference type="InterPro" id="IPR005467">
    <property type="entry name" value="His_kinase_dom"/>
</dbReference>
<dbReference type="PANTHER" id="PTHR24421">
    <property type="entry name" value="NITRATE/NITRITE SENSOR PROTEIN NARX-RELATED"/>
    <property type="match status" value="1"/>
</dbReference>
<keyword evidence="3 8" id="KW-0418">Kinase</keyword>
<keyword evidence="5" id="KW-0902">Two-component regulatory system</keyword>
<feature type="domain" description="Histidine kinase" evidence="7">
    <location>
        <begin position="331"/>
        <end position="418"/>
    </location>
</feature>
<dbReference type="InterPro" id="IPR050482">
    <property type="entry name" value="Sensor_HK_TwoCompSys"/>
</dbReference>
<evidence type="ECO:0000313" key="9">
    <source>
        <dbReference type="Proteomes" id="UP000027936"/>
    </source>
</evidence>
<dbReference type="CDD" id="cd16917">
    <property type="entry name" value="HATPase_UhpB-NarQ-NarX-like"/>
    <property type="match status" value="1"/>
</dbReference>
<dbReference type="PATRIC" id="fig|1348973.3.peg.1361"/>
<evidence type="ECO:0000259" key="7">
    <source>
        <dbReference type="PROSITE" id="PS50109"/>
    </source>
</evidence>
<keyword evidence="4" id="KW-0067">ATP-binding</keyword>
<dbReference type="Pfam" id="PF02518">
    <property type="entry name" value="HATPase_c"/>
    <property type="match status" value="1"/>
</dbReference>
<dbReference type="AlphaFoldDB" id="A0A072NQA8"/>
<dbReference type="GO" id="GO:0005524">
    <property type="term" value="F:ATP binding"/>
    <property type="evidence" value="ECO:0007669"/>
    <property type="project" value="UniProtKB-KW"/>
</dbReference>
<keyword evidence="2" id="KW-0547">Nucleotide-binding</keyword>
<dbReference type="Gene3D" id="3.30.565.10">
    <property type="entry name" value="Histidine kinase-like ATPase, C-terminal domain"/>
    <property type="match status" value="1"/>
</dbReference>
<evidence type="ECO:0000256" key="1">
    <source>
        <dbReference type="ARBA" id="ARBA00022679"/>
    </source>
</evidence>
<accession>A0A072NQA8</accession>
<dbReference type="GO" id="GO:0000160">
    <property type="term" value="P:phosphorelay signal transduction system"/>
    <property type="evidence" value="ECO:0007669"/>
    <property type="project" value="UniProtKB-KW"/>
</dbReference>
<keyword evidence="6" id="KW-0472">Membrane</keyword>
<evidence type="ECO:0000256" key="2">
    <source>
        <dbReference type="ARBA" id="ARBA00022741"/>
    </source>
</evidence>
<evidence type="ECO:0000256" key="5">
    <source>
        <dbReference type="ARBA" id="ARBA00023012"/>
    </source>
</evidence>
<feature type="transmembrane region" description="Helical" evidence="6">
    <location>
        <begin position="24"/>
        <end position="44"/>
    </location>
</feature>
<dbReference type="SUPFAM" id="SSF55874">
    <property type="entry name" value="ATPase domain of HSP90 chaperone/DNA topoisomerase II/histidine kinase"/>
    <property type="match status" value="1"/>
</dbReference>
<sequence length="435" mass="50306">MLISLIPTPIVLAIFSLFKSNLSFSQIIELFVLVHVTLIIVLYMKEDFGYIFRQKLFYEKHNLQASLHQFAHHLSKSMKKDDIETHIKNEINSVLKVTNAKIIEYDKQTNTLLTEENEQIFKEIIKQKMPTGELRSAGDMYLVFIGGNSEKEYFLCFSGKKNNTKLNLNEREWLKTISYLINLAIENLQLVEGLIHNIEDLRDKNKAPSWVLRLLFNIQEQERKKFSTDLHDSALQTQLMWYRKLETYLDEHALTAVQKQELDEIKEGFMDVIYDIRQTCFEMLPPFLKDFGLKKALKDLVDISQTRYLFLIDLDTANLQENLDDDTVLILYRVAQELLNNAAKHSRANHIKIRLETLVDVTILSYKDNGSGFEKDIKKNNFGLSGISERVRSVEGQMELKTEVGQGVEITIKIPACGYLTGEEVDEHDKGFIGG</sequence>
<dbReference type="PROSITE" id="PS50109">
    <property type="entry name" value="HIS_KIN"/>
    <property type="match status" value="1"/>
</dbReference>
<keyword evidence="1" id="KW-0808">Transferase</keyword>
<dbReference type="InterPro" id="IPR003594">
    <property type="entry name" value="HATPase_dom"/>
</dbReference>
<evidence type="ECO:0000256" key="3">
    <source>
        <dbReference type="ARBA" id="ARBA00022777"/>
    </source>
</evidence>
<dbReference type="Proteomes" id="UP000027936">
    <property type="component" value="Unassembled WGS sequence"/>
</dbReference>
<organism evidence="8 9">
    <name type="scientific">Schinkia azotoformans MEV2011</name>
    <dbReference type="NCBI Taxonomy" id="1348973"/>
    <lineage>
        <taxon>Bacteria</taxon>
        <taxon>Bacillati</taxon>
        <taxon>Bacillota</taxon>
        <taxon>Bacilli</taxon>
        <taxon>Bacillales</taxon>
        <taxon>Bacillaceae</taxon>
        <taxon>Calidifontibacillus/Schinkia group</taxon>
        <taxon>Schinkia</taxon>
    </lineage>
</organism>
<reference evidence="8 9" key="1">
    <citation type="submission" date="2014-04" db="EMBL/GenBank/DDBJ databases">
        <title>Draft genome sequence of Bacillus azotoformans MEV2011, a (co-) denitrifying strain unable to grow in the presence of oxygen.</title>
        <authorList>
            <person name="Nielsen M."/>
            <person name="Schreiber L."/>
            <person name="Finster K."/>
            <person name="Schramm A."/>
        </authorList>
    </citation>
    <scope>NUCLEOTIDE SEQUENCE [LARGE SCALE GENOMIC DNA]</scope>
    <source>
        <strain evidence="8 9">MEV2011</strain>
    </source>
</reference>
<keyword evidence="6" id="KW-1133">Transmembrane helix</keyword>
<protein>
    <submittedName>
        <fullName evidence="8">Histidine kinase</fullName>
    </submittedName>
</protein>
<dbReference type="GO" id="GO:0016301">
    <property type="term" value="F:kinase activity"/>
    <property type="evidence" value="ECO:0007669"/>
    <property type="project" value="UniProtKB-KW"/>
</dbReference>
<dbReference type="EMBL" id="JJRY01000003">
    <property type="protein sequence ID" value="KEF39616.1"/>
    <property type="molecule type" value="Genomic_DNA"/>
</dbReference>
<dbReference type="InterPro" id="IPR036890">
    <property type="entry name" value="HATPase_C_sf"/>
</dbReference>